<comment type="caution">
    <text evidence="10">The sequence shown here is derived from an EMBL/GenBank/DDBJ whole genome shotgun (WGS) entry which is preliminary data.</text>
</comment>
<feature type="chain" id="PRO_5043796645" description="Glycosyltransferase family 92 protein" evidence="9">
    <location>
        <begin position="27"/>
        <end position="397"/>
    </location>
</feature>
<evidence type="ECO:0000256" key="6">
    <source>
        <dbReference type="ARBA" id="ARBA00022989"/>
    </source>
</evidence>
<keyword evidence="9" id="KW-0732">Signal</keyword>
<dbReference type="GO" id="GO:0016757">
    <property type="term" value="F:glycosyltransferase activity"/>
    <property type="evidence" value="ECO:0007669"/>
    <property type="project" value="UniProtKB-UniRule"/>
</dbReference>
<evidence type="ECO:0000256" key="8">
    <source>
        <dbReference type="RuleBase" id="RU366017"/>
    </source>
</evidence>
<gene>
    <name evidence="10" type="ORF">CVIRNUC_008887</name>
</gene>
<dbReference type="Pfam" id="PF01697">
    <property type="entry name" value="Glyco_transf_92"/>
    <property type="match status" value="1"/>
</dbReference>
<name>A0AAV1IG45_9CHLO</name>
<dbReference type="EMBL" id="CAUYUE010000013">
    <property type="protein sequence ID" value="CAK0785676.1"/>
    <property type="molecule type" value="Genomic_DNA"/>
</dbReference>
<keyword evidence="7" id="KW-0472">Membrane</keyword>
<evidence type="ECO:0000256" key="5">
    <source>
        <dbReference type="ARBA" id="ARBA00022692"/>
    </source>
</evidence>
<evidence type="ECO:0000313" key="10">
    <source>
        <dbReference type="EMBL" id="CAK0785676.1"/>
    </source>
</evidence>
<comment type="similarity">
    <text evidence="2 8">Belongs to the glycosyltransferase 92 family.</text>
</comment>
<evidence type="ECO:0000256" key="9">
    <source>
        <dbReference type="SAM" id="SignalP"/>
    </source>
</evidence>
<dbReference type="GO" id="GO:0016020">
    <property type="term" value="C:membrane"/>
    <property type="evidence" value="ECO:0007669"/>
    <property type="project" value="UniProtKB-SubCell"/>
</dbReference>
<evidence type="ECO:0000256" key="2">
    <source>
        <dbReference type="ARBA" id="ARBA00007647"/>
    </source>
</evidence>
<keyword evidence="3 8" id="KW-0328">Glycosyltransferase</keyword>
<keyword evidence="5" id="KW-0812">Transmembrane</keyword>
<accession>A0AAV1IG45</accession>
<sequence>MRGRRRLYSAFLLSTIFLLLLSWVNKHRLLPGNQGSAVGSGLTQQQQLRLRMLLREPSSQLLHLASPRRHSPGGEPLNTPGTSKLEVAYGTVLGALQNALLSAQNPPPDTYDLEEPLPPKAPADKIIRDPQQAYLAMCLGVKDQNEDLREWIEYHRSIGVGKFYVFDDNSTVPAANALQDLIQGGLVECEAVGSIPDNTTRPQLCVYDRCIQRYRMRHQWMAFVDADEFIVIRDPAVASLPQLLREYTGYGALVVNWQIFGASGHLSRPPGSTLASYTACYPEQDLENTHVKSIANMDHVWRPGQDPHHFKYYEGKHAVNSAGERVAGPRADRIVTDRVVLNHYVTKSAEQYQQKMDRGSGMGNRKSIEFYDLTQQMATESCTYAVHLGRPQPQAVQ</sequence>
<proteinExistence type="inferred from homology"/>
<evidence type="ECO:0000313" key="11">
    <source>
        <dbReference type="Proteomes" id="UP001314263"/>
    </source>
</evidence>
<feature type="signal peptide" evidence="9">
    <location>
        <begin position="1"/>
        <end position="26"/>
    </location>
</feature>
<organism evidence="10 11">
    <name type="scientific">Coccomyxa viridis</name>
    <dbReference type="NCBI Taxonomy" id="1274662"/>
    <lineage>
        <taxon>Eukaryota</taxon>
        <taxon>Viridiplantae</taxon>
        <taxon>Chlorophyta</taxon>
        <taxon>core chlorophytes</taxon>
        <taxon>Trebouxiophyceae</taxon>
        <taxon>Trebouxiophyceae incertae sedis</taxon>
        <taxon>Coccomyxaceae</taxon>
        <taxon>Coccomyxa</taxon>
    </lineage>
</organism>
<reference evidence="10 11" key="1">
    <citation type="submission" date="2023-10" db="EMBL/GenBank/DDBJ databases">
        <authorList>
            <person name="Maclean D."/>
            <person name="Macfadyen A."/>
        </authorList>
    </citation>
    <scope>NUCLEOTIDE SEQUENCE [LARGE SCALE GENOMIC DNA]</scope>
</reference>
<dbReference type="AlphaFoldDB" id="A0AAV1IG45"/>
<dbReference type="GO" id="GO:0005737">
    <property type="term" value="C:cytoplasm"/>
    <property type="evidence" value="ECO:0007669"/>
    <property type="project" value="TreeGrafter"/>
</dbReference>
<evidence type="ECO:0000256" key="7">
    <source>
        <dbReference type="ARBA" id="ARBA00023136"/>
    </source>
</evidence>
<dbReference type="Proteomes" id="UP001314263">
    <property type="component" value="Unassembled WGS sequence"/>
</dbReference>
<keyword evidence="6" id="KW-1133">Transmembrane helix</keyword>
<protein>
    <recommendedName>
        <fullName evidence="8">Glycosyltransferase family 92 protein</fullName>
        <ecNumber evidence="8">2.4.1.-</ecNumber>
    </recommendedName>
</protein>
<dbReference type="InterPro" id="IPR008166">
    <property type="entry name" value="Glyco_transf_92"/>
</dbReference>
<evidence type="ECO:0000256" key="3">
    <source>
        <dbReference type="ARBA" id="ARBA00022676"/>
    </source>
</evidence>
<dbReference type="PANTHER" id="PTHR21461">
    <property type="entry name" value="GLYCOSYLTRANSFERASE FAMILY 92 PROTEIN"/>
    <property type="match status" value="1"/>
</dbReference>
<dbReference type="PANTHER" id="PTHR21461:SF69">
    <property type="entry name" value="GLYCOSYLTRANSFERASE FAMILY 92 PROTEIN"/>
    <property type="match status" value="1"/>
</dbReference>
<evidence type="ECO:0000256" key="1">
    <source>
        <dbReference type="ARBA" id="ARBA00004167"/>
    </source>
</evidence>
<evidence type="ECO:0000256" key="4">
    <source>
        <dbReference type="ARBA" id="ARBA00022679"/>
    </source>
</evidence>
<comment type="subcellular location">
    <subcellularLocation>
        <location evidence="1">Membrane</location>
        <topology evidence="1">Single-pass membrane protein</topology>
    </subcellularLocation>
</comment>
<dbReference type="EC" id="2.4.1.-" evidence="8"/>
<keyword evidence="4 8" id="KW-0808">Transferase</keyword>
<keyword evidence="11" id="KW-1185">Reference proteome</keyword>